<feature type="repeat" description="WD" evidence="10">
    <location>
        <begin position="48"/>
        <end position="81"/>
    </location>
</feature>
<proteinExistence type="inferred from homology"/>
<keyword evidence="13" id="KW-1185">Reference proteome</keyword>
<evidence type="ECO:0000313" key="13">
    <source>
        <dbReference type="Proteomes" id="UP001491310"/>
    </source>
</evidence>
<dbReference type="InterPro" id="IPR015943">
    <property type="entry name" value="WD40/YVTN_repeat-like_dom_sf"/>
</dbReference>
<feature type="repeat" description="WD" evidence="10">
    <location>
        <begin position="137"/>
        <end position="169"/>
    </location>
</feature>
<evidence type="ECO:0000256" key="7">
    <source>
        <dbReference type="ARBA" id="ARBA00023212"/>
    </source>
</evidence>
<keyword evidence="6" id="KW-0009">Actin-binding</keyword>
<keyword evidence="4 10" id="KW-0853">WD repeat</keyword>
<dbReference type="Proteomes" id="UP001491310">
    <property type="component" value="Unassembled WGS sequence"/>
</dbReference>
<organism evidence="12 13">
    <name type="scientific">Coccomyxa subellipsoidea</name>
    <dbReference type="NCBI Taxonomy" id="248742"/>
    <lineage>
        <taxon>Eukaryota</taxon>
        <taxon>Viridiplantae</taxon>
        <taxon>Chlorophyta</taxon>
        <taxon>core chlorophytes</taxon>
        <taxon>Trebouxiophyceae</taxon>
        <taxon>Trebouxiophyceae incertae sedis</taxon>
        <taxon>Coccomyxaceae</taxon>
        <taxon>Coccomyxa</taxon>
    </lineage>
</organism>
<keyword evidence="3" id="KW-0963">Cytoplasm</keyword>
<evidence type="ECO:0000256" key="1">
    <source>
        <dbReference type="ARBA" id="ARBA00004245"/>
    </source>
</evidence>
<evidence type="ECO:0000256" key="4">
    <source>
        <dbReference type="ARBA" id="ARBA00022574"/>
    </source>
</evidence>
<dbReference type="InterPro" id="IPR036322">
    <property type="entry name" value="WD40_repeat_dom_sf"/>
</dbReference>
<dbReference type="SUPFAM" id="SSF50978">
    <property type="entry name" value="WD40 repeat-like"/>
    <property type="match status" value="1"/>
</dbReference>
<evidence type="ECO:0000256" key="3">
    <source>
        <dbReference type="ARBA" id="ARBA00022490"/>
    </source>
</evidence>
<protein>
    <recommendedName>
        <fullName evidence="8">Arp2/3 complex 41 kDa subunit</fullName>
    </recommendedName>
    <alternativeName>
        <fullName evidence="9">p41-ARC</fullName>
    </alternativeName>
</protein>
<comment type="similarity">
    <text evidence="2">Belongs to the WD repeat ARPC1 family.</text>
</comment>
<evidence type="ECO:0000256" key="6">
    <source>
        <dbReference type="ARBA" id="ARBA00023203"/>
    </source>
</evidence>
<feature type="region of interest" description="Disordered" evidence="11">
    <location>
        <begin position="319"/>
        <end position="339"/>
    </location>
</feature>
<dbReference type="EMBL" id="JALJOT010000002">
    <property type="protein sequence ID" value="KAK9917247.1"/>
    <property type="molecule type" value="Genomic_DNA"/>
</dbReference>
<accession>A0ABR2YZZ6</accession>
<evidence type="ECO:0000256" key="11">
    <source>
        <dbReference type="SAM" id="MobiDB-lite"/>
    </source>
</evidence>
<dbReference type="Gene3D" id="2.130.10.10">
    <property type="entry name" value="YVTN repeat-like/Quinoprotein amine dehydrogenase"/>
    <property type="match status" value="1"/>
</dbReference>
<dbReference type="PANTHER" id="PTHR10709:SF2">
    <property type="entry name" value="ACTIN-RELATED PROTEIN 2_3 COMPLEX SUBUNIT"/>
    <property type="match status" value="1"/>
</dbReference>
<gene>
    <name evidence="12" type="ORF">WJX75_002315</name>
</gene>
<keyword evidence="7" id="KW-0206">Cytoskeleton</keyword>
<name>A0ABR2YZZ6_9CHLO</name>
<dbReference type="SMART" id="SM00320">
    <property type="entry name" value="WD40"/>
    <property type="match status" value="6"/>
</dbReference>
<comment type="caution">
    <text evidence="12">The sequence shown here is derived from an EMBL/GenBank/DDBJ whole genome shotgun (WGS) entry which is preliminary data.</text>
</comment>
<dbReference type="PROSITE" id="PS50082">
    <property type="entry name" value="WD_REPEATS_2"/>
    <property type="match status" value="2"/>
</dbReference>
<dbReference type="InterPro" id="IPR017383">
    <property type="entry name" value="ARPC1"/>
</dbReference>
<evidence type="ECO:0000256" key="10">
    <source>
        <dbReference type="PROSITE-ProRule" id="PRU00221"/>
    </source>
</evidence>
<evidence type="ECO:0000256" key="8">
    <source>
        <dbReference type="ARBA" id="ARBA00041244"/>
    </source>
</evidence>
<evidence type="ECO:0000313" key="12">
    <source>
        <dbReference type="EMBL" id="KAK9917247.1"/>
    </source>
</evidence>
<keyword evidence="5" id="KW-0677">Repeat</keyword>
<evidence type="ECO:0000256" key="9">
    <source>
        <dbReference type="ARBA" id="ARBA00041789"/>
    </source>
</evidence>
<dbReference type="PANTHER" id="PTHR10709">
    <property type="entry name" value="ACTIN-RELATED PROTEIN 2/3 COMPLEX SUBUNIT 1"/>
    <property type="match status" value="1"/>
</dbReference>
<comment type="subcellular location">
    <subcellularLocation>
        <location evidence="1">Cytoplasm</location>
        <location evidence="1">Cytoskeleton</location>
    </subcellularLocation>
</comment>
<dbReference type="Pfam" id="PF00400">
    <property type="entry name" value="WD40"/>
    <property type="match status" value="2"/>
</dbReference>
<evidence type="ECO:0000256" key="5">
    <source>
        <dbReference type="ARBA" id="ARBA00022737"/>
    </source>
</evidence>
<reference evidence="12 13" key="1">
    <citation type="journal article" date="2024" name="Nat. Commun.">
        <title>Phylogenomics reveals the evolutionary origins of lichenization in chlorophyte algae.</title>
        <authorList>
            <person name="Puginier C."/>
            <person name="Libourel C."/>
            <person name="Otte J."/>
            <person name="Skaloud P."/>
            <person name="Haon M."/>
            <person name="Grisel S."/>
            <person name="Petersen M."/>
            <person name="Berrin J.G."/>
            <person name="Delaux P.M."/>
            <person name="Dal Grande F."/>
            <person name="Keller J."/>
        </authorList>
    </citation>
    <scope>NUCLEOTIDE SEQUENCE [LARGE SCALE GENOMIC DNA]</scope>
    <source>
        <strain evidence="12 13">SAG 216-7</strain>
    </source>
</reference>
<dbReference type="InterPro" id="IPR001680">
    <property type="entry name" value="WD40_rpt"/>
</dbReference>
<sequence>MSKRLASVISCHGWNLDGTILAVCPNNSEIHLYEVVGNGGAFSRTTILKQHRQLVSSIDWNRRDSFVSCSHDSTAFVWSLDGNHWTPDVVFTRLKLAALCVRWSPCGRKLAIGSSEMRICISHQEKGEKWWVSKHFRRCHSSSVVAVAWHPLGALLATTSTDGRCRIFNAAPPGLEGEGHAPGAFGDVLMDVEAGVGWGHAVAWSPSGSQLVVSSHGPALHILSGLDCADTASLQLPGTCRQLLELTQLPLRCVTFLSETSLVGAGFDGQVFLFEKDSGGVWSFALALSPEPELRIDGGGRRAGVSAAFSAKLAMFRSPAKKERPVEQTPSLPEKGAAATGHSNAVVDLHVFTDAAGVPTGRISTAGWDGRVLLWDTGSDEGLIKALHVT</sequence>
<evidence type="ECO:0000256" key="2">
    <source>
        <dbReference type="ARBA" id="ARBA00006260"/>
    </source>
</evidence>